<evidence type="ECO:0000256" key="3">
    <source>
        <dbReference type="ARBA" id="ARBA00023163"/>
    </source>
</evidence>
<dbReference type="SMART" id="SM00421">
    <property type="entry name" value="HTH_LUXR"/>
    <property type="match status" value="1"/>
</dbReference>
<proteinExistence type="predicted"/>
<feature type="domain" description="HTH luxR-type" evidence="4">
    <location>
        <begin position="152"/>
        <end position="209"/>
    </location>
</feature>
<dbReference type="GO" id="GO:0006355">
    <property type="term" value="P:regulation of DNA-templated transcription"/>
    <property type="evidence" value="ECO:0007669"/>
    <property type="project" value="InterPro"/>
</dbReference>
<dbReference type="Gene3D" id="1.10.10.10">
    <property type="entry name" value="Winged helix-like DNA-binding domain superfamily/Winged helix DNA-binding domain"/>
    <property type="match status" value="1"/>
</dbReference>
<comment type="caution">
    <text evidence="5">The sequence shown here is derived from an EMBL/GenBank/DDBJ whole genome shotgun (WGS) entry which is preliminary data.</text>
</comment>
<evidence type="ECO:0000259" key="4">
    <source>
        <dbReference type="SMART" id="SM00421"/>
    </source>
</evidence>
<dbReference type="SUPFAM" id="SSF52172">
    <property type="entry name" value="CheY-like"/>
    <property type="match status" value="1"/>
</dbReference>
<dbReference type="InterPro" id="IPR011006">
    <property type="entry name" value="CheY-like_superfamily"/>
</dbReference>
<accession>A0A2P4UCY9</accession>
<evidence type="ECO:0000313" key="5">
    <source>
        <dbReference type="EMBL" id="POM22914.1"/>
    </source>
</evidence>
<dbReference type="SUPFAM" id="SSF46894">
    <property type="entry name" value="C-terminal effector domain of the bipartite response regulators"/>
    <property type="match status" value="1"/>
</dbReference>
<keyword evidence="3" id="KW-0804">Transcription</keyword>
<name>A0A2P4UCY9_9ACTN</name>
<dbReference type="Gene3D" id="3.40.50.2300">
    <property type="match status" value="1"/>
</dbReference>
<dbReference type="InterPro" id="IPR036388">
    <property type="entry name" value="WH-like_DNA-bd_sf"/>
</dbReference>
<evidence type="ECO:0000256" key="2">
    <source>
        <dbReference type="ARBA" id="ARBA00023125"/>
    </source>
</evidence>
<dbReference type="PANTHER" id="PTHR43214">
    <property type="entry name" value="TWO-COMPONENT RESPONSE REGULATOR"/>
    <property type="match status" value="1"/>
</dbReference>
<keyword evidence="2" id="KW-0238">DNA-binding</keyword>
<dbReference type="GO" id="GO:0003677">
    <property type="term" value="F:DNA binding"/>
    <property type="evidence" value="ECO:0007669"/>
    <property type="project" value="UniProtKB-KW"/>
</dbReference>
<keyword evidence="1" id="KW-0805">Transcription regulation</keyword>
<dbReference type="Proteomes" id="UP000242367">
    <property type="component" value="Unassembled WGS sequence"/>
</dbReference>
<evidence type="ECO:0000313" key="6">
    <source>
        <dbReference type="Proteomes" id="UP000242367"/>
    </source>
</evidence>
<dbReference type="PANTHER" id="PTHR43214:SF24">
    <property type="entry name" value="TRANSCRIPTIONAL REGULATORY PROTEIN NARL-RELATED"/>
    <property type="match status" value="1"/>
</dbReference>
<gene>
    <name evidence="5" type="primary">vraR_3</name>
    <name evidence="5" type="ORF">BTM25_51200</name>
</gene>
<organism evidence="5 6">
    <name type="scientific">Actinomadura rubteroloni</name>
    <dbReference type="NCBI Taxonomy" id="1926885"/>
    <lineage>
        <taxon>Bacteria</taxon>
        <taxon>Bacillati</taxon>
        <taxon>Actinomycetota</taxon>
        <taxon>Actinomycetes</taxon>
        <taxon>Streptosporangiales</taxon>
        <taxon>Thermomonosporaceae</taxon>
        <taxon>Actinomadura</taxon>
    </lineage>
</organism>
<protein>
    <submittedName>
        <fullName evidence="5">Response regulator protein VraR</fullName>
    </submittedName>
</protein>
<dbReference type="InterPro" id="IPR000792">
    <property type="entry name" value="Tscrpt_reg_LuxR_C"/>
</dbReference>
<keyword evidence="6" id="KW-1185">Reference proteome</keyword>
<dbReference type="InterPro" id="IPR016032">
    <property type="entry name" value="Sig_transdc_resp-reg_C-effctor"/>
</dbReference>
<evidence type="ECO:0000256" key="1">
    <source>
        <dbReference type="ARBA" id="ARBA00023015"/>
    </source>
</evidence>
<reference evidence="5 6" key="1">
    <citation type="journal article" date="2017" name="Chemistry">
        <title>Isolation, Biosynthesis and Chemical Modifications of Rubterolones A-F: Rare Tropolone Alkaloids from Actinomadura sp. 5-2.</title>
        <authorList>
            <person name="Guo H."/>
            <person name="Benndorf R."/>
            <person name="Leichnitz D."/>
            <person name="Klassen J.L."/>
            <person name="Vollmers J."/>
            <person name="Gorls H."/>
            <person name="Steinacker M."/>
            <person name="Weigel C."/>
            <person name="Dahse H.M."/>
            <person name="Kaster A.K."/>
            <person name="de Beer Z.W."/>
            <person name="Poulsen M."/>
            <person name="Beemelmanns C."/>
        </authorList>
    </citation>
    <scope>NUCLEOTIDE SEQUENCE [LARGE SCALE GENOMIC DNA]</scope>
    <source>
        <strain evidence="5 6">5-2</strain>
    </source>
</reference>
<dbReference type="EMBL" id="MTBP01000004">
    <property type="protein sequence ID" value="POM22914.1"/>
    <property type="molecule type" value="Genomic_DNA"/>
</dbReference>
<dbReference type="AlphaFoldDB" id="A0A2P4UCY9"/>
<sequence>MFSGGTSTVVGVAFRRTGGTPPAPPAPTVPRVRIAARDPAVAGRLAAALTGAGLAETSGEPPDVVLLDLGPPREGLAVLAGLLAGDGPPAVLVLTGERPDRHVLRALRAGARGFVPGALTGAALADAVRAAAAGRTVLGPGEPPGPAALGRVRALPEADAAVLACLGEGLSDRQIARCLRLRRGSADRHVARVVGRLGCADRVEAGLLAFAAGL</sequence>
<dbReference type="InterPro" id="IPR039420">
    <property type="entry name" value="WalR-like"/>
</dbReference>